<evidence type="ECO:0000259" key="2">
    <source>
        <dbReference type="Pfam" id="PF05292"/>
    </source>
</evidence>
<evidence type="ECO:0000313" key="5">
    <source>
        <dbReference type="Proteomes" id="UP000717515"/>
    </source>
</evidence>
<comment type="caution">
    <text evidence="4">The sequence shown here is derived from an EMBL/GenBank/DDBJ whole genome shotgun (WGS) entry which is preliminary data.</text>
</comment>
<dbReference type="InterPro" id="IPR038917">
    <property type="entry name" value="Malonyl_CoA_deC"/>
</dbReference>
<dbReference type="EMBL" id="JAIFTL010000496">
    <property type="protein sequence ID" value="KAG9319320.1"/>
    <property type="molecule type" value="Genomic_DNA"/>
</dbReference>
<evidence type="ECO:0008006" key="6">
    <source>
        <dbReference type="Google" id="ProtNLM"/>
    </source>
</evidence>
<name>A0A9P7ZY71_MORAP</name>
<gene>
    <name evidence="4" type="ORF">KVV02_004697</name>
</gene>
<feature type="region of interest" description="Disordered" evidence="1">
    <location>
        <begin position="49"/>
        <end position="90"/>
    </location>
</feature>
<dbReference type="Gene3D" id="3.40.630.150">
    <property type="entry name" value="Malonyl-CoA decarboxylase, catalytic domain"/>
    <property type="match status" value="1"/>
</dbReference>
<protein>
    <recommendedName>
        <fullName evidence="6">Malonyl-CoA decarboxylase</fullName>
    </recommendedName>
</protein>
<feature type="domain" description="Malonyl-CoA decarboxylase C-terminal" evidence="2">
    <location>
        <begin position="278"/>
        <end position="541"/>
    </location>
</feature>
<dbReference type="InterPro" id="IPR035372">
    <property type="entry name" value="MCD_N"/>
</dbReference>
<dbReference type="Gene3D" id="1.20.140.90">
    <property type="entry name" value="Malonyl-CoA decarboxylase, oligemerization domain"/>
    <property type="match status" value="1"/>
</dbReference>
<dbReference type="Proteomes" id="UP000717515">
    <property type="component" value="Unassembled WGS sequence"/>
</dbReference>
<evidence type="ECO:0000259" key="3">
    <source>
        <dbReference type="Pfam" id="PF17408"/>
    </source>
</evidence>
<sequence>MSRLLVFSRLSKTSRHWSFPTHLLSSTHVSPLRPSLTFASMQIQRTIASSRGNNNINHNGDDSSAAATRTGPGPESGSRPKFGTGSGSGTLQALRPNVVDRYWNDIAEHFREPGFSTFDKEKSRQVIRDPEFMRKLLLAVITDRPGQGDILPSVIAKSSCDFFVSLDKTGKTEFLKLLARDFGVLQEDVVEAAQQYTDFALKDPESKALLRAEQLLRHAVIPGHNKFFDRVSRLPGGLKFLIDMRQDLLAILQENRTDFFLSALNESLKEKLQGWFVGFLDLERLTWQSPAVLLEKITQYEAVHKFKDFYDLKRRVGPGRRVFALMNKSLPAEPLVFVQVALVKDLSTNVQDILNDPSPGHANPAETVRCAIFYSITTQVGKCFEVDAFKRLSGIELGNFLIKRVVRSLKVEFPQIETFSTLSPIPGFRKWIGQCQNLGQQLLLPQEEAVLRQLGCGHGESDTEAQFGVGGIPKFNDPLLCYMNVPFILYILLEKRRHLALDPVANFHLRNGACAHRLNWLGDTSSKGMEESFGMMINYLYSLDHIEMNNQQYLQDGTISVSSRDPGFRSVLWNSKAVVDHGRNAERPDQKKGQVMHLEGSRFRLLDVVTA</sequence>
<dbReference type="GO" id="GO:2001294">
    <property type="term" value="P:malonyl-CoA catabolic process"/>
    <property type="evidence" value="ECO:0007669"/>
    <property type="project" value="TreeGrafter"/>
</dbReference>
<accession>A0A9P7ZY71</accession>
<proteinExistence type="predicted"/>
<dbReference type="Pfam" id="PF17408">
    <property type="entry name" value="MCD_N"/>
    <property type="match status" value="1"/>
</dbReference>
<feature type="domain" description="Malonyl-CoA decarboxylase N-terminal" evidence="3">
    <location>
        <begin position="182"/>
        <end position="276"/>
    </location>
</feature>
<dbReference type="Pfam" id="PF05292">
    <property type="entry name" value="MCD"/>
    <property type="match status" value="1"/>
</dbReference>
<dbReference type="PANTHER" id="PTHR28641">
    <property type="match status" value="1"/>
</dbReference>
<evidence type="ECO:0000256" key="1">
    <source>
        <dbReference type="SAM" id="MobiDB-lite"/>
    </source>
</evidence>
<feature type="compositionally biased region" description="Polar residues" evidence="1">
    <location>
        <begin position="49"/>
        <end position="58"/>
    </location>
</feature>
<dbReference type="PANTHER" id="PTHR28641:SF1">
    <property type="entry name" value="MALONYL-COA DECARBOXYLASE, MITOCHONDRIAL"/>
    <property type="match status" value="1"/>
</dbReference>
<dbReference type="InterPro" id="IPR007956">
    <property type="entry name" value="Malonyl_CoA_deC_C"/>
</dbReference>
<dbReference type="AlphaFoldDB" id="A0A9P7ZY71"/>
<dbReference type="GO" id="GO:0006633">
    <property type="term" value="P:fatty acid biosynthetic process"/>
    <property type="evidence" value="ECO:0007669"/>
    <property type="project" value="InterPro"/>
</dbReference>
<dbReference type="GO" id="GO:0005759">
    <property type="term" value="C:mitochondrial matrix"/>
    <property type="evidence" value="ECO:0007669"/>
    <property type="project" value="TreeGrafter"/>
</dbReference>
<dbReference type="GO" id="GO:0005782">
    <property type="term" value="C:peroxisomal matrix"/>
    <property type="evidence" value="ECO:0007669"/>
    <property type="project" value="TreeGrafter"/>
</dbReference>
<dbReference type="GO" id="GO:0006085">
    <property type="term" value="P:acetyl-CoA biosynthetic process"/>
    <property type="evidence" value="ECO:0007669"/>
    <property type="project" value="TreeGrafter"/>
</dbReference>
<organism evidence="4 5">
    <name type="scientific">Mortierella alpina</name>
    <name type="common">Oleaginous fungus</name>
    <name type="synonym">Mortierella renispora</name>
    <dbReference type="NCBI Taxonomy" id="64518"/>
    <lineage>
        <taxon>Eukaryota</taxon>
        <taxon>Fungi</taxon>
        <taxon>Fungi incertae sedis</taxon>
        <taxon>Mucoromycota</taxon>
        <taxon>Mortierellomycotina</taxon>
        <taxon>Mortierellomycetes</taxon>
        <taxon>Mortierellales</taxon>
        <taxon>Mortierellaceae</taxon>
        <taxon>Mortierella</taxon>
    </lineage>
</organism>
<evidence type="ECO:0000313" key="4">
    <source>
        <dbReference type="EMBL" id="KAG9319320.1"/>
    </source>
</evidence>
<dbReference type="InterPro" id="IPR042303">
    <property type="entry name" value="Malonyl_CoA_deC_C_sf"/>
</dbReference>
<dbReference type="GO" id="GO:0050080">
    <property type="term" value="F:malonyl-CoA decarboxylase activity"/>
    <property type="evidence" value="ECO:0007669"/>
    <property type="project" value="InterPro"/>
</dbReference>
<dbReference type="InterPro" id="IPR038351">
    <property type="entry name" value="MCD_N_sf"/>
</dbReference>
<reference evidence="4" key="1">
    <citation type="submission" date="2021-07" db="EMBL/GenBank/DDBJ databases">
        <title>Draft genome of Mortierella alpina, strain LL118, isolated from an aspen leaf litter sample.</title>
        <authorList>
            <person name="Yang S."/>
            <person name="Vinatzer B.A."/>
        </authorList>
    </citation>
    <scope>NUCLEOTIDE SEQUENCE</scope>
    <source>
        <strain evidence="4">LL118</strain>
    </source>
</reference>